<name>C7Q315_CATAD</name>
<protein>
    <submittedName>
        <fullName evidence="1">Uncharacterized protein</fullName>
    </submittedName>
</protein>
<evidence type="ECO:0000313" key="2">
    <source>
        <dbReference type="Proteomes" id="UP000000851"/>
    </source>
</evidence>
<gene>
    <name evidence="1" type="ordered locus">Caci_2998</name>
</gene>
<dbReference type="EMBL" id="CP001700">
    <property type="protein sequence ID" value="ACU71907.1"/>
    <property type="molecule type" value="Genomic_DNA"/>
</dbReference>
<accession>C7Q315</accession>
<dbReference type="KEGG" id="cai:Caci_2998"/>
<evidence type="ECO:0000313" key="1">
    <source>
        <dbReference type="EMBL" id="ACU71907.1"/>
    </source>
</evidence>
<sequence length="68" mass="7314">MSRPWTLADVRQLILSERTALTALAEIGIPTDQAPSEIADQVARINALLAEITPLLSEIEAACGIQED</sequence>
<dbReference type="STRING" id="479433.Caci_2998"/>
<dbReference type="InParanoid" id="C7Q315"/>
<organism evidence="1 2">
    <name type="scientific">Catenulispora acidiphila (strain DSM 44928 / JCM 14897 / NBRC 102108 / NRRL B-24433 / ID139908)</name>
    <dbReference type="NCBI Taxonomy" id="479433"/>
    <lineage>
        <taxon>Bacteria</taxon>
        <taxon>Bacillati</taxon>
        <taxon>Actinomycetota</taxon>
        <taxon>Actinomycetes</taxon>
        <taxon>Catenulisporales</taxon>
        <taxon>Catenulisporaceae</taxon>
        <taxon>Catenulispora</taxon>
    </lineage>
</organism>
<dbReference type="HOGENOM" id="CLU_2786259_0_0_11"/>
<proteinExistence type="predicted"/>
<reference evidence="1 2" key="1">
    <citation type="journal article" date="2009" name="Stand. Genomic Sci.">
        <title>Complete genome sequence of Catenulispora acidiphila type strain (ID 139908).</title>
        <authorList>
            <person name="Copeland A."/>
            <person name="Lapidus A."/>
            <person name="Glavina Del Rio T."/>
            <person name="Nolan M."/>
            <person name="Lucas S."/>
            <person name="Chen F."/>
            <person name="Tice H."/>
            <person name="Cheng J.F."/>
            <person name="Bruce D."/>
            <person name="Goodwin L."/>
            <person name="Pitluck S."/>
            <person name="Mikhailova N."/>
            <person name="Pati A."/>
            <person name="Ivanova N."/>
            <person name="Mavromatis K."/>
            <person name="Chen A."/>
            <person name="Palaniappan K."/>
            <person name="Chain P."/>
            <person name="Land M."/>
            <person name="Hauser L."/>
            <person name="Chang Y.J."/>
            <person name="Jeffries C.D."/>
            <person name="Chertkov O."/>
            <person name="Brettin T."/>
            <person name="Detter J.C."/>
            <person name="Han C."/>
            <person name="Ali Z."/>
            <person name="Tindall B.J."/>
            <person name="Goker M."/>
            <person name="Bristow J."/>
            <person name="Eisen J.A."/>
            <person name="Markowitz V."/>
            <person name="Hugenholtz P."/>
            <person name="Kyrpides N.C."/>
            <person name="Klenk H.P."/>
        </authorList>
    </citation>
    <scope>NUCLEOTIDE SEQUENCE [LARGE SCALE GENOMIC DNA]</scope>
    <source>
        <strain evidence="2">DSM 44928 / JCM 14897 / NBRC 102108 / NRRL B-24433 / ID139908</strain>
    </source>
</reference>
<dbReference type="RefSeq" id="WP_012787200.1">
    <property type="nucleotide sequence ID" value="NC_013131.1"/>
</dbReference>
<dbReference type="AlphaFoldDB" id="C7Q315"/>
<dbReference type="Proteomes" id="UP000000851">
    <property type="component" value="Chromosome"/>
</dbReference>
<keyword evidence="2" id="KW-1185">Reference proteome</keyword>